<comment type="subcellular location">
    <subcellularLocation>
        <location evidence="1">Mitochondrion</location>
    </subcellularLocation>
</comment>
<dbReference type="EMBL" id="JAPZBS010000002">
    <property type="protein sequence ID" value="KAJ5382009.1"/>
    <property type="molecule type" value="Genomic_DNA"/>
</dbReference>
<keyword evidence="4" id="KW-0809">Transit peptide</keyword>
<proteinExistence type="inferred from homology"/>
<name>A0A9W9SR74_9EURO</name>
<dbReference type="Proteomes" id="UP001147782">
    <property type="component" value="Unassembled WGS sequence"/>
</dbReference>
<organism evidence="8 9">
    <name type="scientific">Penicillium cataractarum</name>
    <dbReference type="NCBI Taxonomy" id="2100454"/>
    <lineage>
        <taxon>Eukaryota</taxon>
        <taxon>Fungi</taxon>
        <taxon>Dikarya</taxon>
        <taxon>Ascomycota</taxon>
        <taxon>Pezizomycotina</taxon>
        <taxon>Eurotiomycetes</taxon>
        <taxon>Eurotiomycetidae</taxon>
        <taxon>Eurotiales</taxon>
        <taxon>Aspergillaceae</taxon>
        <taxon>Penicillium</taxon>
    </lineage>
</organism>
<dbReference type="AlphaFoldDB" id="A0A9W9SR74"/>
<accession>A0A9W9SR74</accession>
<keyword evidence="5" id="KW-0496">Mitochondrion</keyword>
<dbReference type="GO" id="GO:0005739">
    <property type="term" value="C:mitochondrion"/>
    <property type="evidence" value="ECO:0007669"/>
    <property type="project" value="UniProtKB-SubCell"/>
</dbReference>
<comment type="similarity">
    <text evidence="2">Belongs to the AIM9 family.</text>
</comment>
<dbReference type="InterPro" id="IPR002575">
    <property type="entry name" value="Aminoglycoside_PTrfase"/>
</dbReference>
<dbReference type="Pfam" id="PF01636">
    <property type="entry name" value="APH"/>
    <property type="match status" value="1"/>
</dbReference>
<dbReference type="RefSeq" id="XP_056559580.1">
    <property type="nucleotide sequence ID" value="XM_056697368.1"/>
</dbReference>
<dbReference type="InterPro" id="IPR011009">
    <property type="entry name" value="Kinase-like_dom_sf"/>
</dbReference>
<evidence type="ECO:0000256" key="1">
    <source>
        <dbReference type="ARBA" id="ARBA00004173"/>
    </source>
</evidence>
<dbReference type="GeneID" id="81436545"/>
<sequence>MDDDSCVVARLPTSIAGPPRLTTNSEVATMTYLRSRLTLPISRVLDWSDDPSNPIGTEYIIQEPVTGAPLHQLWPTMTSEQHMLCTKALSLAMKEMASLDFPAYGSLYFSDAPLDSARKIHLEKSFCIGPHCGSIYWNRGPREIELYGDSSPDCGPWKNLERYCQGLIQTGFSRLPKYAINNELLPHQGSNQEHIRLLNTSQSILQHLIEDTRVQESATPTLLHPDFHMRNIYVSIEDPTVLTGLIDWQSTSIEPAFTYVNQTPDFASIPEDFEEDTFQDERDPKQKQKEYKDALIYICIKGFAPKLRPARLLDESLFQLFRYSHTSWRDSATALRQDIIDLSSRWDELGVSSSCPFSPSREELGQHARDYEDLEIVRGLKRWLRRSLGTNSDGWVENEGCVSCGL</sequence>
<evidence type="ECO:0000256" key="6">
    <source>
        <dbReference type="ARBA" id="ARBA00031849"/>
    </source>
</evidence>
<protein>
    <recommendedName>
        <fullName evidence="3">Altered inheritance of mitochondria protein 9, mitochondrial</fullName>
    </recommendedName>
    <alternativeName>
        <fullName evidence="6">Found in mitochondrial proteome protein 29</fullName>
    </alternativeName>
</protein>
<feature type="domain" description="Aminoglycoside phosphotransferase" evidence="7">
    <location>
        <begin position="203"/>
        <end position="255"/>
    </location>
</feature>
<dbReference type="InterPro" id="IPR051035">
    <property type="entry name" value="Mito_inheritance_9"/>
</dbReference>
<dbReference type="PANTHER" id="PTHR36091:SF1">
    <property type="entry name" value="ALTERED INHERITANCE OF MITOCHONDRIA PROTEIN 9, MITOCHONDRIAL"/>
    <property type="match status" value="1"/>
</dbReference>
<gene>
    <name evidence="8" type="ORF">N7496_004437</name>
</gene>
<dbReference type="SUPFAM" id="SSF56112">
    <property type="entry name" value="Protein kinase-like (PK-like)"/>
    <property type="match status" value="1"/>
</dbReference>
<evidence type="ECO:0000256" key="2">
    <source>
        <dbReference type="ARBA" id="ARBA00005543"/>
    </source>
</evidence>
<evidence type="ECO:0000313" key="9">
    <source>
        <dbReference type="Proteomes" id="UP001147782"/>
    </source>
</evidence>
<dbReference type="OrthoDB" id="2831558at2759"/>
<reference evidence="8" key="2">
    <citation type="journal article" date="2023" name="IMA Fungus">
        <title>Comparative genomic study of the Penicillium genus elucidates a diverse pangenome and 15 lateral gene transfer events.</title>
        <authorList>
            <person name="Petersen C."/>
            <person name="Sorensen T."/>
            <person name="Nielsen M.R."/>
            <person name="Sondergaard T.E."/>
            <person name="Sorensen J.L."/>
            <person name="Fitzpatrick D.A."/>
            <person name="Frisvad J.C."/>
            <person name="Nielsen K.L."/>
        </authorList>
    </citation>
    <scope>NUCLEOTIDE SEQUENCE</scope>
    <source>
        <strain evidence="8">IBT 29864</strain>
    </source>
</reference>
<evidence type="ECO:0000256" key="5">
    <source>
        <dbReference type="ARBA" id="ARBA00023128"/>
    </source>
</evidence>
<keyword evidence="9" id="KW-1185">Reference proteome</keyword>
<comment type="caution">
    <text evidence="8">The sequence shown here is derived from an EMBL/GenBank/DDBJ whole genome shotgun (WGS) entry which is preliminary data.</text>
</comment>
<evidence type="ECO:0000313" key="8">
    <source>
        <dbReference type="EMBL" id="KAJ5382009.1"/>
    </source>
</evidence>
<evidence type="ECO:0000256" key="3">
    <source>
        <dbReference type="ARBA" id="ARBA00016197"/>
    </source>
</evidence>
<reference evidence="8" key="1">
    <citation type="submission" date="2022-11" db="EMBL/GenBank/DDBJ databases">
        <authorList>
            <person name="Petersen C."/>
        </authorList>
    </citation>
    <scope>NUCLEOTIDE SEQUENCE</scope>
    <source>
        <strain evidence="8">IBT 29864</strain>
    </source>
</reference>
<dbReference type="Gene3D" id="3.90.1200.10">
    <property type="match status" value="1"/>
</dbReference>
<evidence type="ECO:0000256" key="4">
    <source>
        <dbReference type="ARBA" id="ARBA00022946"/>
    </source>
</evidence>
<dbReference type="PANTHER" id="PTHR36091">
    <property type="entry name" value="ALTERED INHERITANCE OF MITOCHONDRIA PROTEIN 9, MITOCHONDRIAL"/>
    <property type="match status" value="1"/>
</dbReference>
<evidence type="ECO:0000259" key="7">
    <source>
        <dbReference type="Pfam" id="PF01636"/>
    </source>
</evidence>